<evidence type="ECO:0000256" key="1">
    <source>
        <dbReference type="SAM" id="MobiDB-lite"/>
    </source>
</evidence>
<feature type="region of interest" description="Disordered" evidence="1">
    <location>
        <begin position="22"/>
        <end position="58"/>
    </location>
</feature>
<dbReference type="Proteomes" id="UP000447434">
    <property type="component" value="Chromosome 18"/>
</dbReference>
<protein>
    <submittedName>
        <fullName evidence="2">Uncharacterized protein</fullName>
    </submittedName>
</protein>
<reference evidence="3" key="1">
    <citation type="journal article" date="2020" name="Nat. Commun.">
        <title>Genome sequence of the cluster root forming white lupin.</title>
        <authorList>
            <person name="Hufnagel B."/>
            <person name="Marques A."/>
            <person name="Soriano A."/>
            <person name="Marques L."/>
            <person name="Divol F."/>
            <person name="Doumas P."/>
            <person name="Sallet E."/>
            <person name="Mancinotti D."/>
            <person name="Carrere S."/>
            <person name="Marande W."/>
            <person name="Arribat S."/>
            <person name="Keller J."/>
            <person name="Huneau C."/>
            <person name="Blein T."/>
            <person name="Aime D."/>
            <person name="Laguerre M."/>
            <person name="Taylor J."/>
            <person name="Schubert V."/>
            <person name="Nelson M."/>
            <person name="Geu-Flores F."/>
            <person name="Crespi M."/>
            <person name="Gallardo-Guerrero K."/>
            <person name="Delaux P.-M."/>
            <person name="Salse J."/>
            <person name="Berges H."/>
            <person name="Guyot R."/>
            <person name="Gouzy J."/>
            <person name="Peret B."/>
        </authorList>
    </citation>
    <scope>NUCLEOTIDE SEQUENCE [LARGE SCALE GENOMIC DNA]</scope>
    <source>
        <strain evidence="3">cv. Amiga</strain>
    </source>
</reference>
<name>A0A6A4NXA3_LUPAL</name>
<comment type="caution">
    <text evidence="2">The sequence shown here is derived from an EMBL/GenBank/DDBJ whole genome shotgun (WGS) entry which is preliminary data.</text>
</comment>
<proteinExistence type="predicted"/>
<sequence length="58" mass="5849">MGGGDVGIDGMVTVIGHELAELSSNTLVDPPSGSEGGNRMQSGGGCNSGVMKDKKERE</sequence>
<gene>
    <name evidence="2" type="ORF">Lalb_Chr18g0048901</name>
</gene>
<keyword evidence="3" id="KW-1185">Reference proteome</keyword>
<dbReference type="EMBL" id="WOCE01000018">
    <property type="protein sequence ID" value="KAE9593992.1"/>
    <property type="molecule type" value="Genomic_DNA"/>
</dbReference>
<accession>A0A6A4NXA3</accession>
<evidence type="ECO:0000313" key="3">
    <source>
        <dbReference type="Proteomes" id="UP000447434"/>
    </source>
</evidence>
<evidence type="ECO:0000313" key="2">
    <source>
        <dbReference type="EMBL" id="KAE9593992.1"/>
    </source>
</evidence>
<organism evidence="2 3">
    <name type="scientific">Lupinus albus</name>
    <name type="common">White lupine</name>
    <name type="synonym">Lupinus termis</name>
    <dbReference type="NCBI Taxonomy" id="3870"/>
    <lineage>
        <taxon>Eukaryota</taxon>
        <taxon>Viridiplantae</taxon>
        <taxon>Streptophyta</taxon>
        <taxon>Embryophyta</taxon>
        <taxon>Tracheophyta</taxon>
        <taxon>Spermatophyta</taxon>
        <taxon>Magnoliopsida</taxon>
        <taxon>eudicotyledons</taxon>
        <taxon>Gunneridae</taxon>
        <taxon>Pentapetalae</taxon>
        <taxon>rosids</taxon>
        <taxon>fabids</taxon>
        <taxon>Fabales</taxon>
        <taxon>Fabaceae</taxon>
        <taxon>Papilionoideae</taxon>
        <taxon>50 kb inversion clade</taxon>
        <taxon>genistoids sensu lato</taxon>
        <taxon>core genistoids</taxon>
        <taxon>Genisteae</taxon>
        <taxon>Lupinus</taxon>
    </lineage>
</organism>
<dbReference type="AlphaFoldDB" id="A0A6A4NXA3"/>